<dbReference type="GO" id="GO:0004484">
    <property type="term" value="F:mRNA guanylyltransferase activity"/>
    <property type="evidence" value="ECO:0007669"/>
    <property type="project" value="UniProtKB-EC"/>
</dbReference>
<dbReference type="PROSITE" id="PS50160">
    <property type="entry name" value="DNA_LIGASE_A3"/>
    <property type="match status" value="1"/>
</dbReference>
<dbReference type="PANTHER" id="PTHR10367">
    <property type="entry name" value="MRNA-CAPPING ENZYME"/>
    <property type="match status" value="1"/>
</dbReference>
<feature type="region of interest" description="Disordered" evidence="11">
    <location>
        <begin position="1"/>
        <end position="47"/>
    </location>
</feature>
<dbReference type="AlphaFoldDB" id="A0AA41SGF5"/>
<organism evidence="13 14">
    <name type="scientific">Papaver nudicaule</name>
    <name type="common">Iceland poppy</name>
    <dbReference type="NCBI Taxonomy" id="74823"/>
    <lineage>
        <taxon>Eukaryota</taxon>
        <taxon>Viridiplantae</taxon>
        <taxon>Streptophyta</taxon>
        <taxon>Embryophyta</taxon>
        <taxon>Tracheophyta</taxon>
        <taxon>Spermatophyta</taxon>
        <taxon>Magnoliopsida</taxon>
        <taxon>Ranunculales</taxon>
        <taxon>Papaveraceae</taxon>
        <taxon>Papaveroideae</taxon>
        <taxon>Papaver</taxon>
    </lineage>
</organism>
<evidence type="ECO:0000256" key="1">
    <source>
        <dbReference type="ARBA" id="ARBA00004123"/>
    </source>
</evidence>
<dbReference type="InterPro" id="IPR001339">
    <property type="entry name" value="mRNA_cap_enzyme_adenylation"/>
</dbReference>
<keyword evidence="4" id="KW-0808">Transferase</keyword>
<keyword evidence="9" id="KW-0539">Nucleus</keyword>
<gene>
    <name evidence="13" type="ORF">MKW94_021683</name>
</gene>
<evidence type="ECO:0000256" key="8">
    <source>
        <dbReference type="ARBA" id="ARBA00023134"/>
    </source>
</evidence>
<keyword evidence="8" id="KW-0342">GTP-binding</keyword>
<accession>A0AA41SGF5</accession>
<dbReference type="EC" id="2.7.7.50" evidence="2"/>
<evidence type="ECO:0000313" key="13">
    <source>
        <dbReference type="EMBL" id="MCL7035264.1"/>
    </source>
</evidence>
<evidence type="ECO:0000256" key="7">
    <source>
        <dbReference type="ARBA" id="ARBA00023042"/>
    </source>
</evidence>
<evidence type="ECO:0000256" key="10">
    <source>
        <dbReference type="ARBA" id="ARBA00044624"/>
    </source>
</evidence>
<protein>
    <recommendedName>
        <fullName evidence="2">mRNA guanylyltransferase</fullName>
        <ecNumber evidence="2">2.7.7.50</ecNumber>
    </recommendedName>
</protein>
<keyword evidence="5" id="KW-0548">Nucleotidyltransferase</keyword>
<evidence type="ECO:0000313" key="14">
    <source>
        <dbReference type="Proteomes" id="UP001177140"/>
    </source>
</evidence>
<dbReference type="SUPFAM" id="SSF50249">
    <property type="entry name" value="Nucleic acid-binding proteins"/>
    <property type="match status" value="1"/>
</dbReference>
<evidence type="ECO:0000256" key="4">
    <source>
        <dbReference type="ARBA" id="ARBA00022679"/>
    </source>
</evidence>
<evidence type="ECO:0000256" key="9">
    <source>
        <dbReference type="ARBA" id="ARBA00023242"/>
    </source>
</evidence>
<dbReference type="InterPro" id="IPR012340">
    <property type="entry name" value="NA-bd_OB-fold"/>
</dbReference>
<dbReference type="PANTHER" id="PTHR10367:SF17">
    <property type="entry name" value="MRNA-CAPPING ENZYME"/>
    <property type="match status" value="1"/>
</dbReference>
<dbReference type="EMBL" id="JAJJMA010154950">
    <property type="protein sequence ID" value="MCL7035264.1"/>
    <property type="molecule type" value="Genomic_DNA"/>
</dbReference>
<name>A0AA41SGF5_PAPNU</name>
<dbReference type="Pfam" id="PF01331">
    <property type="entry name" value="mRNA_cap_enzyme"/>
    <property type="match status" value="1"/>
</dbReference>
<feature type="domain" description="ATP-dependent DNA ligase family profile" evidence="12">
    <location>
        <begin position="181"/>
        <end position="342"/>
    </location>
</feature>
<reference evidence="13" key="1">
    <citation type="submission" date="2022-03" db="EMBL/GenBank/DDBJ databases">
        <title>A functionally conserved STORR gene fusion in Papaver species that diverged 16.8 million years ago.</title>
        <authorList>
            <person name="Catania T."/>
        </authorList>
    </citation>
    <scope>NUCLEOTIDE SEQUENCE</scope>
    <source>
        <strain evidence="13">S-191538</strain>
    </source>
</reference>
<evidence type="ECO:0000256" key="11">
    <source>
        <dbReference type="SAM" id="MobiDB-lite"/>
    </source>
</evidence>
<dbReference type="SUPFAM" id="SSF56091">
    <property type="entry name" value="DNA ligase/mRNA capping enzyme, catalytic domain"/>
    <property type="match status" value="1"/>
</dbReference>
<dbReference type="GO" id="GO:0006281">
    <property type="term" value="P:DNA repair"/>
    <property type="evidence" value="ECO:0007669"/>
    <property type="project" value="InterPro"/>
</dbReference>
<keyword evidence="6" id="KW-0547">Nucleotide-binding</keyword>
<dbReference type="GO" id="GO:0006310">
    <property type="term" value="P:DNA recombination"/>
    <property type="evidence" value="ECO:0007669"/>
    <property type="project" value="InterPro"/>
</dbReference>
<dbReference type="Gene3D" id="2.40.50.140">
    <property type="entry name" value="Nucleic acid-binding proteins"/>
    <property type="match status" value="1"/>
</dbReference>
<evidence type="ECO:0000256" key="5">
    <source>
        <dbReference type="ARBA" id="ARBA00022695"/>
    </source>
</evidence>
<dbReference type="Proteomes" id="UP001177140">
    <property type="component" value="Unassembled WGS sequence"/>
</dbReference>
<dbReference type="Pfam" id="PF03919">
    <property type="entry name" value="mRNA_cap_C"/>
    <property type="match status" value="1"/>
</dbReference>
<evidence type="ECO:0000256" key="2">
    <source>
        <dbReference type="ARBA" id="ARBA00012475"/>
    </source>
</evidence>
<sequence length="411" mass="47557">MAQVWKRRSEQQHNKVVDEEANNTVPTTTSSIDKSSKNPNECHGSRSGNVVVLTNDDVLGDAIPRQQQEFLRRKCYSLLRLNGKPNRFPGSHPVSLDKKNLEYLGQIDRDYRVTWKADGTRYLMLLNSDGCYLIDRNFNFRKVQLRFPLSAQGDSTHDLTLLDGEMVIDTHPETNKQVRRYLVFDVMSINGESVIQRPFGERWGMLEQQVIGPRDLEREQCADQSSYRYELEPFGVEIKKFWLLSEITDLLEKFTPALLHGADGLIFQAWNDKYVPFTHTELLKWKSHDMNSVDFLVKRTGSNPSLYLYEKERMKCMFGHRVVFGNGEDPSQLSGKIIECSYSGGNVWCYMRVREDKSTPNAFSTYEKVKRSIDDNITEEVLLDQIREIVEEEKRVKAEKELASGMEKLAM</sequence>
<proteinExistence type="predicted"/>
<dbReference type="GO" id="GO:0005524">
    <property type="term" value="F:ATP binding"/>
    <property type="evidence" value="ECO:0007669"/>
    <property type="project" value="InterPro"/>
</dbReference>
<feature type="compositionally biased region" description="Polar residues" evidence="11">
    <location>
        <begin position="22"/>
        <end position="39"/>
    </location>
</feature>
<keyword evidence="7" id="KW-0506">mRNA capping</keyword>
<dbReference type="InterPro" id="IPR013846">
    <property type="entry name" value="mRNA_cap_enzyme_C"/>
</dbReference>
<dbReference type="CDD" id="cd07895">
    <property type="entry name" value="Adenylation_mRNA_capping"/>
    <property type="match status" value="1"/>
</dbReference>
<dbReference type="Gene3D" id="3.30.470.30">
    <property type="entry name" value="DNA ligase/mRNA capping enzyme"/>
    <property type="match status" value="1"/>
</dbReference>
<keyword evidence="3" id="KW-0507">mRNA processing</keyword>
<dbReference type="GO" id="GO:0006370">
    <property type="term" value="P:7-methylguanosine mRNA capping"/>
    <property type="evidence" value="ECO:0007669"/>
    <property type="project" value="UniProtKB-KW"/>
</dbReference>
<dbReference type="InterPro" id="IPR051029">
    <property type="entry name" value="mRNA_Capping_Enz/RNA_Phosphat"/>
</dbReference>
<evidence type="ECO:0000256" key="3">
    <source>
        <dbReference type="ARBA" id="ARBA00022664"/>
    </source>
</evidence>
<dbReference type="InterPro" id="IPR012310">
    <property type="entry name" value="DNA_ligase_ATP-dep_cent"/>
</dbReference>
<keyword evidence="14" id="KW-1185">Reference proteome</keyword>
<evidence type="ECO:0000256" key="6">
    <source>
        <dbReference type="ARBA" id="ARBA00022741"/>
    </source>
</evidence>
<dbReference type="GO" id="GO:0003910">
    <property type="term" value="F:DNA ligase (ATP) activity"/>
    <property type="evidence" value="ECO:0007669"/>
    <property type="project" value="InterPro"/>
</dbReference>
<dbReference type="GO" id="GO:0005634">
    <property type="term" value="C:nucleus"/>
    <property type="evidence" value="ECO:0007669"/>
    <property type="project" value="UniProtKB-SubCell"/>
</dbReference>
<evidence type="ECO:0000259" key="12">
    <source>
        <dbReference type="PROSITE" id="PS50160"/>
    </source>
</evidence>
<dbReference type="GO" id="GO:0005525">
    <property type="term" value="F:GTP binding"/>
    <property type="evidence" value="ECO:0007669"/>
    <property type="project" value="UniProtKB-KW"/>
</dbReference>
<comment type="caution">
    <text evidence="13">The sequence shown here is derived from an EMBL/GenBank/DDBJ whole genome shotgun (WGS) entry which is preliminary data.</text>
</comment>
<feature type="compositionally biased region" description="Basic and acidic residues" evidence="11">
    <location>
        <begin position="7"/>
        <end position="18"/>
    </location>
</feature>
<comment type="subcellular location">
    <subcellularLocation>
        <location evidence="1">Nucleus</location>
    </subcellularLocation>
</comment>
<comment type="catalytic activity">
    <reaction evidence="10">
        <text>a 5'-end diphospho-ribonucleoside in mRNA + GTP + H(+) = a 5'-end (5'-triphosphoguanosine)-ribonucleoside in mRNA + diphosphate</text>
        <dbReference type="Rhea" id="RHEA:67012"/>
        <dbReference type="Rhea" id="RHEA-COMP:17165"/>
        <dbReference type="Rhea" id="RHEA-COMP:17166"/>
        <dbReference type="ChEBI" id="CHEBI:15378"/>
        <dbReference type="ChEBI" id="CHEBI:33019"/>
        <dbReference type="ChEBI" id="CHEBI:37565"/>
        <dbReference type="ChEBI" id="CHEBI:167616"/>
        <dbReference type="ChEBI" id="CHEBI:167617"/>
        <dbReference type="EC" id="2.7.7.50"/>
    </reaction>
    <physiologicalReaction direction="left-to-right" evidence="10">
        <dbReference type="Rhea" id="RHEA:67013"/>
    </physiologicalReaction>
</comment>